<sequence>MFEHETATVKDLRGKWHEVQGIPTAVAYHPLAVRRRPNLWTSFLEDWQLLASKMDKI</sequence>
<dbReference type="EMBL" id="JAWDIQ010000001">
    <property type="protein sequence ID" value="MDY0408982.1"/>
    <property type="molecule type" value="Genomic_DNA"/>
</dbReference>
<dbReference type="RefSeq" id="WP_320379680.1">
    <property type="nucleotide sequence ID" value="NZ_JAWDIQ010000001.1"/>
</dbReference>
<gene>
    <name evidence="1" type="ORF">RWD45_10985</name>
</gene>
<accession>A0ABU5CRH8</accession>
<comment type="caution">
    <text evidence="1">The sequence shown here is derived from an EMBL/GenBank/DDBJ whole genome shotgun (WGS) entry which is preliminary data.</text>
</comment>
<organism evidence="1 2">
    <name type="scientific">Paracerasibacillus soli</name>
    <dbReference type="NCBI Taxonomy" id="480284"/>
    <lineage>
        <taxon>Bacteria</taxon>
        <taxon>Bacillati</taxon>
        <taxon>Bacillota</taxon>
        <taxon>Bacilli</taxon>
        <taxon>Bacillales</taxon>
        <taxon>Bacillaceae</taxon>
        <taxon>Paracerasibacillus</taxon>
    </lineage>
</organism>
<evidence type="ECO:0000313" key="2">
    <source>
        <dbReference type="Proteomes" id="UP001275315"/>
    </source>
</evidence>
<dbReference type="Proteomes" id="UP001275315">
    <property type="component" value="Unassembled WGS sequence"/>
</dbReference>
<reference evidence="1 2" key="1">
    <citation type="submission" date="2023-10" db="EMBL/GenBank/DDBJ databases">
        <title>Virgibacillus soli CC-YMP-6 genome.</title>
        <authorList>
            <person name="Miliotis G."/>
            <person name="Sengupta P."/>
            <person name="Hameed A."/>
            <person name="Chuvochina M."/>
            <person name="Mcdonagh F."/>
            <person name="Simpson A.C."/>
            <person name="Singh N.K."/>
            <person name="Rekha P.D."/>
            <person name="Raman K."/>
            <person name="Hugenholtz P."/>
            <person name="Venkateswaran K."/>
        </authorList>
    </citation>
    <scope>NUCLEOTIDE SEQUENCE [LARGE SCALE GENOMIC DNA]</scope>
    <source>
        <strain evidence="1 2">CC-YMP-6</strain>
    </source>
</reference>
<protein>
    <recommendedName>
        <fullName evidence="3">Uracil-DNA glycosylase</fullName>
    </recommendedName>
</protein>
<keyword evidence="2" id="KW-1185">Reference proteome</keyword>
<name>A0ABU5CRH8_9BACI</name>
<evidence type="ECO:0000313" key="1">
    <source>
        <dbReference type="EMBL" id="MDY0408982.1"/>
    </source>
</evidence>
<proteinExistence type="predicted"/>
<evidence type="ECO:0008006" key="3">
    <source>
        <dbReference type="Google" id="ProtNLM"/>
    </source>
</evidence>
<dbReference type="SUPFAM" id="SSF52141">
    <property type="entry name" value="Uracil-DNA glycosylase-like"/>
    <property type="match status" value="1"/>
</dbReference>
<dbReference type="Gene3D" id="3.40.470.10">
    <property type="entry name" value="Uracil-DNA glycosylase-like domain"/>
    <property type="match status" value="1"/>
</dbReference>
<dbReference type="InterPro" id="IPR036895">
    <property type="entry name" value="Uracil-DNA_glycosylase-like_sf"/>
</dbReference>